<evidence type="ECO:0000256" key="13">
    <source>
        <dbReference type="SAM" id="Phobius"/>
    </source>
</evidence>
<sequence>CHTYELSTLMWVTHGDDPALVRQWNNIGTVSINGSLVLCKNCNMFPNRQFGLNKRKWLVATRWWPPFTERVQVNGTTIGYSGFCTDLLNELTVELNFTYDWVEPPDGEWGTLMDNGSWTGMIGQLERREVDLMVAAISIQADREQAMDFTHPFYYDVSTILMKRPDEDDSKILTLMKPFKWEVFVSLACGESLPNSVSGRTMISFFWLFSILFVGTYCGNLIAFLTVSIEKPPFQSMAEMIEQDRYKWGTLGGTYFITWFSKSQLSILQSVWAGIVKNNQSDSRVLHPDPNVHIDKILNEKYVYLGDKVYMDLRTYNDCRLMTAEEEFPNMQYGVGLPNNSLHTKLFSNKIMELHESGIFELYKQKHWPTKQICPGMLIQHAEEIDLVDIQSAFYLIGIGIVVGGLCLGTEFLIYWWRVKCRGLQPKDPCRHLRTTSTVDLEDYAGANGSCNGRTYSVSSSINGHAQKELYQRNSTCTFDLDVSFVDSHSECSTGSSELQVS</sequence>
<feature type="non-terminal residue" evidence="16">
    <location>
        <position position="1"/>
    </location>
</feature>
<evidence type="ECO:0000256" key="2">
    <source>
        <dbReference type="ARBA" id="ARBA00022448"/>
    </source>
</evidence>
<gene>
    <name evidence="16" type="ORF">FSP39_020337</name>
</gene>
<dbReference type="PANTHER" id="PTHR42643:SF24">
    <property type="entry name" value="IONOTROPIC RECEPTOR 60A"/>
    <property type="match status" value="1"/>
</dbReference>
<proteinExistence type="predicted"/>
<evidence type="ECO:0000256" key="9">
    <source>
        <dbReference type="ARBA" id="ARBA00023170"/>
    </source>
</evidence>
<evidence type="ECO:0000259" key="14">
    <source>
        <dbReference type="SMART" id="SM00079"/>
    </source>
</evidence>
<evidence type="ECO:0000313" key="16">
    <source>
        <dbReference type="EMBL" id="KAK3095885.1"/>
    </source>
</evidence>
<evidence type="ECO:0000256" key="4">
    <source>
        <dbReference type="ARBA" id="ARBA00022692"/>
    </source>
</evidence>
<dbReference type="InterPro" id="IPR052192">
    <property type="entry name" value="Insect_Ionotropic_Sensory_Rcpt"/>
</dbReference>
<evidence type="ECO:0000256" key="1">
    <source>
        <dbReference type="ARBA" id="ARBA00004651"/>
    </source>
</evidence>
<feature type="domain" description="Ionotropic glutamate receptor C-terminal" evidence="14">
    <location>
        <begin position="56"/>
        <end position="370"/>
    </location>
</feature>
<feature type="domain" description="Ionotropic glutamate receptor L-glutamate and glycine-binding" evidence="15">
    <location>
        <begin position="66"/>
        <end position="127"/>
    </location>
</feature>
<keyword evidence="10" id="KW-0325">Glycoprotein</keyword>
<dbReference type="GO" id="GO:0005886">
    <property type="term" value="C:plasma membrane"/>
    <property type="evidence" value="ECO:0007669"/>
    <property type="project" value="UniProtKB-SubCell"/>
</dbReference>
<protein>
    <submittedName>
        <fullName evidence="16">Uncharacterized protein</fullName>
    </submittedName>
</protein>
<keyword evidence="6" id="KW-0175">Coiled coil</keyword>
<evidence type="ECO:0000256" key="3">
    <source>
        <dbReference type="ARBA" id="ARBA00022475"/>
    </source>
</evidence>
<evidence type="ECO:0000256" key="7">
    <source>
        <dbReference type="ARBA" id="ARBA00023065"/>
    </source>
</evidence>
<dbReference type="Gene3D" id="3.40.190.10">
    <property type="entry name" value="Periplasmic binding protein-like II"/>
    <property type="match status" value="2"/>
</dbReference>
<dbReference type="Proteomes" id="UP001186944">
    <property type="component" value="Unassembled WGS sequence"/>
</dbReference>
<reference evidence="16" key="1">
    <citation type="submission" date="2019-08" db="EMBL/GenBank/DDBJ databases">
        <title>The improved chromosome-level genome for the pearl oyster Pinctada fucata martensii using PacBio sequencing and Hi-C.</title>
        <authorList>
            <person name="Zheng Z."/>
        </authorList>
    </citation>
    <scope>NUCLEOTIDE SEQUENCE</scope>
    <source>
        <strain evidence="16">ZZ-2019</strain>
        <tissue evidence="16">Adductor muscle</tissue>
    </source>
</reference>
<dbReference type="PANTHER" id="PTHR42643">
    <property type="entry name" value="IONOTROPIC RECEPTOR 20A-RELATED"/>
    <property type="match status" value="1"/>
</dbReference>
<dbReference type="SUPFAM" id="SSF53850">
    <property type="entry name" value="Periplasmic binding protein-like II"/>
    <property type="match status" value="1"/>
</dbReference>
<dbReference type="SMART" id="SM00079">
    <property type="entry name" value="PBPe"/>
    <property type="match status" value="1"/>
</dbReference>
<feature type="transmembrane region" description="Helical" evidence="13">
    <location>
        <begin position="205"/>
        <end position="227"/>
    </location>
</feature>
<dbReference type="AlphaFoldDB" id="A0AA88YA65"/>
<comment type="subcellular location">
    <subcellularLocation>
        <location evidence="1">Cell membrane</location>
        <topology evidence="1">Multi-pass membrane protein</topology>
    </subcellularLocation>
</comment>
<accession>A0AA88YA65</accession>
<dbReference type="SMART" id="SM00918">
    <property type="entry name" value="Lig_chan-Glu_bd"/>
    <property type="match status" value="1"/>
</dbReference>
<evidence type="ECO:0000256" key="5">
    <source>
        <dbReference type="ARBA" id="ARBA00022989"/>
    </source>
</evidence>
<evidence type="ECO:0000313" key="17">
    <source>
        <dbReference type="Proteomes" id="UP001186944"/>
    </source>
</evidence>
<keyword evidence="2" id="KW-0813">Transport</keyword>
<evidence type="ECO:0000256" key="6">
    <source>
        <dbReference type="ARBA" id="ARBA00023054"/>
    </source>
</evidence>
<keyword evidence="3" id="KW-1003">Cell membrane</keyword>
<evidence type="ECO:0000256" key="12">
    <source>
        <dbReference type="ARBA" id="ARBA00023303"/>
    </source>
</evidence>
<dbReference type="InterPro" id="IPR019594">
    <property type="entry name" value="Glu/Gly-bd"/>
</dbReference>
<dbReference type="InterPro" id="IPR001320">
    <property type="entry name" value="Iontro_rcpt_C"/>
</dbReference>
<keyword evidence="5 13" id="KW-1133">Transmembrane helix</keyword>
<keyword evidence="17" id="KW-1185">Reference proteome</keyword>
<evidence type="ECO:0000256" key="8">
    <source>
        <dbReference type="ARBA" id="ARBA00023136"/>
    </source>
</evidence>
<evidence type="ECO:0000256" key="10">
    <source>
        <dbReference type="ARBA" id="ARBA00023180"/>
    </source>
</evidence>
<keyword evidence="8 13" id="KW-0472">Membrane</keyword>
<keyword evidence="11" id="KW-1071">Ligand-gated ion channel</keyword>
<comment type="caution">
    <text evidence="16">The sequence shown here is derived from an EMBL/GenBank/DDBJ whole genome shotgun (WGS) entry which is preliminary data.</text>
</comment>
<dbReference type="GO" id="GO:0043226">
    <property type="term" value="C:organelle"/>
    <property type="evidence" value="ECO:0007669"/>
    <property type="project" value="UniProtKB-ARBA"/>
</dbReference>
<organism evidence="16 17">
    <name type="scientific">Pinctada imbricata</name>
    <name type="common">Atlantic pearl-oyster</name>
    <name type="synonym">Pinctada martensii</name>
    <dbReference type="NCBI Taxonomy" id="66713"/>
    <lineage>
        <taxon>Eukaryota</taxon>
        <taxon>Metazoa</taxon>
        <taxon>Spiralia</taxon>
        <taxon>Lophotrochozoa</taxon>
        <taxon>Mollusca</taxon>
        <taxon>Bivalvia</taxon>
        <taxon>Autobranchia</taxon>
        <taxon>Pteriomorphia</taxon>
        <taxon>Pterioida</taxon>
        <taxon>Pterioidea</taxon>
        <taxon>Pteriidae</taxon>
        <taxon>Pinctada</taxon>
    </lineage>
</organism>
<feature type="transmembrane region" description="Helical" evidence="13">
    <location>
        <begin position="393"/>
        <end position="417"/>
    </location>
</feature>
<evidence type="ECO:0000259" key="15">
    <source>
        <dbReference type="SMART" id="SM00918"/>
    </source>
</evidence>
<name>A0AA88YA65_PINIB</name>
<keyword evidence="12" id="KW-0407">Ion channel</keyword>
<dbReference type="FunFam" id="3.40.190.10:FF:000078">
    <property type="entry name" value="glutamate receptor ionotropic, NMDA 3B"/>
    <property type="match status" value="1"/>
</dbReference>
<dbReference type="EMBL" id="VSWD01000008">
    <property type="protein sequence ID" value="KAK3095885.1"/>
    <property type="molecule type" value="Genomic_DNA"/>
</dbReference>
<keyword evidence="7" id="KW-0406">Ion transport</keyword>
<dbReference type="GO" id="GO:0050906">
    <property type="term" value="P:detection of stimulus involved in sensory perception"/>
    <property type="evidence" value="ECO:0007669"/>
    <property type="project" value="UniProtKB-ARBA"/>
</dbReference>
<dbReference type="Pfam" id="PF10613">
    <property type="entry name" value="Lig_chan-Glu_bd"/>
    <property type="match status" value="1"/>
</dbReference>
<keyword evidence="9" id="KW-0675">Receptor</keyword>
<dbReference type="Pfam" id="PF00060">
    <property type="entry name" value="Lig_chan"/>
    <property type="match status" value="1"/>
</dbReference>
<dbReference type="GO" id="GO:0015276">
    <property type="term" value="F:ligand-gated monoatomic ion channel activity"/>
    <property type="evidence" value="ECO:0007669"/>
    <property type="project" value="InterPro"/>
</dbReference>
<keyword evidence="4 13" id="KW-0812">Transmembrane</keyword>
<evidence type="ECO:0000256" key="11">
    <source>
        <dbReference type="ARBA" id="ARBA00023286"/>
    </source>
</evidence>